<protein>
    <submittedName>
        <fullName evidence="3">Uncharacterized protein</fullName>
    </submittedName>
</protein>
<keyword evidence="1" id="KW-0472">Membrane</keyword>
<feature type="transmembrane region" description="Helical" evidence="1">
    <location>
        <begin position="54"/>
        <end position="77"/>
    </location>
</feature>
<reference evidence="3" key="1">
    <citation type="submission" date="2025-08" db="UniProtKB">
        <authorList>
            <consortium name="RefSeq"/>
        </authorList>
    </citation>
    <scope>IDENTIFICATION</scope>
</reference>
<feature type="transmembrane region" description="Helical" evidence="1">
    <location>
        <begin position="130"/>
        <end position="146"/>
    </location>
</feature>
<keyword evidence="1" id="KW-0812">Transmembrane</keyword>
<proteinExistence type="predicted"/>
<dbReference type="PROSITE" id="PS51257">
    <property type="entry name" value="PROKAR_LIPOPROTEIN"/>
    <property type="match status" value="1"/>
</dbReference>
<sequence length="215" mass="21830">MPESTPRRSVAVIAVLAFALACAAHELLGHGAACAASGGTIVELNSVRFRCAGGGLAADLGGPLANAWVGLGGLGLLRVRRWSPAATLALELGVAFNLLWIAGCLLWSAIAGRSDFAFAIRMAADGAPGARGLLALAGVMLGRFTLRRLTLSRAMARLAWLAAGTACCVSVLLCAGPLLPLLREAALEGFGAMAWLLFVPARGGPAAPGRHAVPS</sequence>
<feature type="transmembrane region" description="Helical" evidence="1">
    <location>
        <begin position="158"/>
        <end position="179"/>
    </location>
</feature>
<keyword evidence="2" id="KW-1185">Reference proteome</keyword>
<evidence type="ECO:0000256" key="1">
    <source>
        <dbReference type="SAM" id="Phobius"/>
    </source>
</evidence>
<evidence type="ECO:0000313" key="2">
    <source>
        <dbReference type="Proteomes" id="UP000675920"/>
    </source>
</evidence>
<accession>A0A8B6X8S8</accession>
<dbReference type="Proteomes" id="UP000675920">
    <property type="component" value="Unplaced"/>
</dbReference>
<organism evidence="2 3">
    <name type="scientific">Derxia gummosa DSM 723</name>
    <dbReference type="NCBI Taxonomy" id="1121388"/>
    <lineage>
        <taxon>Bacteria</taxon>
        <taxon>Pseudomonadati</taxon>
        <taxon>Pseudomonadota</taxon>
        <taxon>Betaproteobacteria</taxon>
        <taxon>Burkholderiales</taxon>
        <taxon>Alcaligenaceae</taxon>
        <taxon>Derxia</taxon>
    </lineage>
</organism>
<name>A0A8B6X8S8_9BURK</name>
<evidence type="ECO:0000313" key="3">
    <source>
        <dbReference type="RefSeq" id="WP_051378725.1"/>
    </source>
</evidence>
<dbReference type="RefSeq" id="WP_051378725.1">
    <property type="nucleotide sequence ID" value="NZ_AXWS01000013.1"/>
</dbReference>
<feature type="transmembrane region" description="Helical" evidence="1">
    <location>
        <begin position="89"/>
        <end position="110"/>
    </location>
</feature>
<dbReference type="AlphaFoldDB" id="A0A8B6X8S8"/>
<keyword evidence="1" id="KW-1133">Transmembrane helix</keyword>